<dbReference type="EMBL" id="FOKG01000034">
    <property type="protein sequence ID" value="SFB63245.1"/>
    <property type="molecule type" value="Genomic_DNA"/>
</dbReference>
<dbReference type="RefSeq" id="WP_091679426.1">
    <property type="nucleotide sequence ID" value="NZ_FOKG01000034.1"/>
</dbReference>
<dbReference type="GO" id="GO:0003677">
    <property type="term" value="F:DNA binding"/>
    <property type="evidence" value="ECO:0007669"/>
    <property type="project" value="InterPro"/>
</dbReference>
<dbReference type="Gene3D" id="3.40.50.1390">
    <property type="entry name" value="Resolvase, N-terminal catalytic domain"/>
    <property type="match status" value="1"/>
</dbReference>
<dbReference type="Pfam" id="PF00239">
    <property type="entry name" value="Resolvase"/>
    <property type="match status" value="1"/>
</dbReference>
<dbReference type="GO" id="GO:0000150">
    <property type="term" value="F:DNA strand exchange activity"/>
    <property type="evidence" value="ECO:0007669"/>
    <property type="project" value="InterPro"/>
</dbReference>
<proteinExistence type="inferred from homology"/>
<dbReference type="CDD" id="cd03768">
    <property type="entry name" value="SR_ResInv"/>
    <property type="match status" value="1"/>
</dbReference>
<dbReference type="InterPro" id="IPR006119">
    <property type="entry name" value="Resolv_N"/>
</dbReference>
<dbReference type="AlphaFoldDB" id="A0A1I1CKN1"/>
<dbReference type="PROSITE" id="PS51736">
    <property type="entry name" value="RECOMBINASES_3"/>
    <property type="match status" value="1"/>
</dbReference>
<protein>
    <submittedName>
        <fullName evidence="3">Site-specific DNA recombinase</fullName>
    </submittedName>
</protein>
<dbReference type="SMART" id="SM00857">
    <property type="entry name" value="Resolvase"/>
    <property type="match status" value="1"/>
</dbReference>
<dbReference type="PANTHER" id="PTHR30461">
    <property type="entry name" value="DNA-INVERTASE FROM LAMBDOID PROPHAGE"/>
    <property type="match status" value="1"/>
</dbReference>
<dbReference type="InterPro" id="IPR056911">
    <property type="entry name" value="Phage_Znf_bind_put"/>
</dbReference>
<evidence type="ECO:0000313" key="4">
    <source>
        <dbReference type="Proteomes" id="UP000243799"/>
    </source>
</evidence>
<reference evidence="4" key="1">
    <citation type="submission" date="2016-10" db="EMBL/GenBank/DDBJ databases">
        <authorList>
            <person name="Varghese N."/>
            <person name="Submissions S."/>
        </authorList>
    </citation>
    <scope>NUCLEOTIDE SEQUENCE [LARGE SCALE GENOMIC DNA]</scope>
    <source>
        <strain evidence="4">CGMCC 4.3568</strain>
    </source>
</reference>
<dbReference type="Proteomes" id="UP000243799">
    <property type="component" value="Unassembled WGS sequence"/>
</dbReference>
<name>A0A1I1CKN1_9PSEU</name>
<evidence type="ECO:0000313" key="3">
    <source>
        <dbReference type="EMBL" id="SFB63245.1"/>
    </source>
</evidence>
<dbReference type="OrthoDB" id="3405463at2"/>
<dbReference type="STRING" id="490629.SAMN05216266_1347"/>
<keyword evidence="4" id="KW-1185">Reference proteome</keyword>
<dbReference type="InterPro" id="IPR036162">
    <property type="entry name" value="Resolvase-like_N_sf"/>
</dbReference>
<feature type="domain" description="Resolvase/invertase-type recombinase catalytic" evidence="2">
    <location>
        <begin position="86"/>
        <end position="230"/>
    </location>
</feature>
<accession>A0A1I1CKN1</accession>
<dbReference type="PANTHER" id="PTHR30461:SF26">
    <property type="entry name" value="RESOLVASE HOMOLOG YNEB"/>
    <property type="match status" value="1"/>
</dbReference>
<sequence>MQLGPDDAAAAVERHPCPQCDVPAGSACRTRAGKTAAKYHTARFILVPALRDELTVPVPADRGPGKKWTQCPEVAAPAPETNGAPIRIGYARCSTATQELQSQLDALAAAHCTRVFSEKISTRIKIRPELEKALTLAHEIKIAAPDQPVILTVHEMKRLARNAAELMTLSAQLQGGGVQLELLSGPLTGIYDPHGMGSMLFAVLAVAAQLDRDYIREKTLEGQQAAAARGNHGGRPKVIDEDDVLFARALRDKGTPMPDIVKKLTIKTGKNAGRHPSVASLYRALADNDA</sequence>
<evidence type="ECO:0000256" key="1">
    <source>
        <dbReference type="ARBA" id="ARBA00009913"/>
    </source>
</evidence>
<dbReference type="InterPro" id="IPR050639">
    <property type="entry name" value="SSR_resolvase"/>
</dbReference>
<dbReference type="SUPFAM" id="SSF53041">
    <property type="entry name" value="Resolvase-like"/>
    <property type="match status" value="1"/>
</dbReference>
<organism evidence="3 4">
    <name type="scientific">Amycolatopsis marina</name>
    <dbReference type="NCBI Taxonomy" id="490629"/>
    <lineage>
        <taxon>Bacteria</taxon>
        <taxon>Bacillati</taxon>
        <taxon>Actinomycetota</taxon>
        <taxon>Actinomycetes</taxon>
        <taxon>Pseudonocardiales</taxon>
        <taxon>Pseudonocardiaceae</taxon>
        <taxon>Amycolatopsis</taxon>
    </lineage>
</organism>
<gene>
    <name evidence="3" type="ORF">SAMN05216266_1347</name>
</gene>
<dbReference type="Pfam" id="PF24623">
    <property type="entry name" value="Phage_zn_bind_8"/>
    <property type="match status" value="1"/>
</dbReference>
<evidence type="ECO:0000259" key="2">
    <source>
        <dbReference type="PROSITE" id="PS51736"/>
    </source>
</evidence>
<comment type="similarity">
    <text evidence="1">Belongs to the site-specific recombinase resolvase family.</text>
</comment>